<comment type="caution">
    <text evidence="1">The sequence shown here is derived from an EMBL/GenBank/DDBJ whole genome shotgun (WGS) entry which is preliminary data.</text>
</comment>
<dbReference type="EMBL" id="FCON02000302">
    <property type="protein sequence ID" value="SAL87561.1"/>
    <property type="molecule type" value="Genomic_DNA"/>
</dbReference>
<reference evidence="1" key="1">
    <citation type="submission" date="2016-01" db="EMBL/GenBank/DDBJ databases">
        <authorList>
            <person name="Peeters C."/>
        </authorList>
    </citation>
    <scope>NUCLEOTIDE SEQUENCE [LARGE SCALE GENOMIC DNA]</scope>
    <source>
        <strain evidence="1">LMG 22940</strain>
    </source>
</reference>
<proteinExistence type="predicted"/>
<dbReference type="OrthoDB" id="9132286at2"/>
<organism evidence="1 2">
    <name type="scientific">Caballeronia choica</name>
    <dbReference type="NCBI Taxonomy" id="326476"/>
    <lineage>
        <taxon>Bacteria</taxon>
        <taxon>Pseudomonadati</taxon>
        <taxon>Pseudomonadota</taxon>
        <taxon>Betaproteobacteria</taxon>
        <taxon>Burkholderiales</taxon>
        <taxon>Burkholderiaceae</taxon>
        <taxon>Caballeronia</taxon>
    </lineage>
</organism>
<name>A0A158L4E5_9BURK</name>
<sequence>MLRPQVYKFQYSRRQGLQRTYDVMLNVVQLESGVFSYESWVHFAHEFKGNGLVFPLVARTADEASAEARERVEDNFENLAGVAE</sequence>
<gene>
    <name evidence="1" type="ORF">AWB68_08451</name>
</gene>
<dbReference type="Proteomes" id="UP000054770">
    <property type="component" value="Unassembled WGS sequence"/>
</dbReference>
<evidence type="ECO:0000313" key="2">
    <source>
        <dbReference type="Proteomes" id="UP000054770"/>
    </source>
</evidence>
<dbReference type="AlphaFoldDB" id="A0A158L4E5"/>
<dbReference type="RefSeq" id="WP_087650152.1">
    <property type="nucleotide sequence ID" value="NZ_FCON02000302.1"/>
</dbReference>
<accession>A0A158L4E5</accession>
<protein>
    <submittedName>
        <fullName evidence="1">Uncharacterized protein</fullName>
    </submittedName>
</protein>
<keyword evidence="2" id="KW-1185">Reference proteome</keyword>
<evidence type="ECO:0000313" key="1">
    <source>
        <dbReference type="EMBL" id="SAL87561.1"/>
    </source>
</evidence>